<evidence type="ECO:0000256" key="13">
    <source>
        <dbReference type="SAM" id="Phobius"/>
    </source>
</evidence>
<evidence type="ECO:0000313" key="14">
    <source>
        <dbReference type="EMBL" id="KAF8782099.1"/>
    </source>
</evidence>
<evidence type="ECO:0000256" key="3">
    <source>
        <dbReference type="ARBA" id="ARBA00022448"/>
    </source>
</evidence>
<comment type="caution">
    <text evidence="14">The sequence shown here is derived from an EMBL/GenBank/DDBJ whole genome shotgun (WGS) entry which is preliminary data.</text>
</comment>
<dbReference type="PRINTS" id="PR01078">
    <property type="entry name" value="AMINACHANNEL"/>
</dbReference>
<feature type="transmembrane region" description="Helical" evidence="13">
    <location>
        <begin position="39"/>
        <end position="61"/>
    </location>
</feature>
<keyword evidence="7" id="KW-0915">Sodium</keyword>
<comment type="similarity">
    <text evidence="2 12">Belongs to the amiloride-sensitive sodium channel (TC 1.A.6) family.</text>
</comment>
<dbReference type="PANTHER" id="PTHR11690:SF248">
    <property type="entry name" value="PICKPOCKET 17, ISOFORM A"/>
    <property type="match status" value="1"/>
</dbReference>
<evidence type="ECO:0000256" key="11">
    <source>
        <dbReference type="ARBA" id="ARBA00023303"/>
    </source>
</evidence>
<organism evidence="14 15">
    <name type="scientific">Argiope bruennichi</name>
    <name type="common">Wasp spider</name>
    <name type="synonym">Aranea bruennichi</name>
    <dbReference type="NCBI Taxonomy" id="94029"/>
    <lineage>
        <taxon>Eukaryota</taxon>
        <taxon>Metazoa</taxon>
        <taxon>Ecdysozoa</taxon>
        <taxon>Arthropoda</taxon>
        <taxon>Chelicerata</taxon>
        <taxon>Arachnida</taxon>
        <taxon>Araneae</taxon>
        <taxon>Araneomorphae</taxon>
        <taxon>Entelegynae</taxon>
        <taxon>Araneoidea</taxon>
        <taxon>Araneidae</taxon>
        <taxon>Argiope</taxon>
    </lineage>
</organism>
<evidence type="ECO:0000256" key="4">
    <source>
        <dbReference type="ARBA" id="ARBA00022461"/>
    </source>
</evidence>
<reference evidence="14" key="2">
    <citation type="submission" date="2020-06" db="EMBL/GenBank/DDBJ databases">
        <authorList>
            <person name="Sheffer M."/>
        </authorList>
    </citation>
    <scope>NUCLEOTIDE SEQUENCE</scope>
</reference>
<dbReference type="InterPro" id="IPR001873">
    <property type="entry name" value="ENaC"/>
</dbReference>
<keyword evidence="4 12" id="KW-0894">Sodium channel</keyword>
<evidence type="ECO:0000256" key="10">
    <source>
        <dbReference type="ARBA" id="ARBA00023201"/>
    </source>
</evidence>
<feature type="transmembrane region" description="Helical" evidence="13">
    <location>
        <begin position="1040"/>
        <end position="1066"/>
    </location>
</feature>
<keyword evidence="6 13" id="KW-1133">Transmembrane helix</keyword>
<dbReference type="GO" id="GO:0005886">
    <property type="term" value="C:plasma membrane"/>
    <property type="evidence" value="ECO:0007669"/>
    <property type="project" value="TreeGrafter"/>
</dbReference>
<gene>
    <name evidence="14" type="ORF">HNY73_012427</name>
</gene>
<keyword evidence="15" id="KW-1185">Reference proteome</keyword>
<keyword evidence="9 13" id="KW-0472">Membrane</keyword>
<evidence type="ECO:0000256" key="8">
    <source>
        <dbReference type="ARBA" id="ARBA00023065"/>
    </source>
</evidence>
<evidence type="ECO:0000256" key="7">
    <source>
        <dbReference type="ARBA" id="ARBA00023053"/>
    </source>
</evidence>
<comment type="subcellular location">
    <subcellularLocation>
        <location evidence="1">Membrane</location>
        <topology evidence="1">Multi-pass membrane protein</topology>
    </subcellularLocation>
</comment>
<keyword evidence="3 12" id="KW-0813">Transport</keyword>
<keyword evidence="11 12" id="KW-0407">Ion channel</keyword>
<evidence type="ECO:0000256" key="9">
    <source>
        <dbReference type="ARBA" id="ARBA00023136"/>
    </source>
</evidence>
<evidence type="ECO:0000256" key="6">
    <source>
        <dbReference type="ARBA" id="ARBA00022989"/>
    </source>
</evidence>
<dbReference type="AlphaFoldDB" id="A0A8T0EZC7"/>
<evidence type="ECO:0000256" key="2">
    <source>
        <dbReference type="ARBA" id="ARBA00007193"/>
    </source>
</evidence>
<dbReference type="Gene3D" id="2.60.470.10">
    <property type="entry name" value="Acid-sensing ion channels like domains"/>
    <property type="match status" value="2"/>
</dbReference>
<sequence length="1095" mass="125566">MDKNREAELEELAKEFAANKVSAAGVSNIVQSRSTVRRCLWFIAVMSCITFMGYMTVKVILEYLSYPKVLIIEDEILPKLTFPAVSICSLNPISSHYIKHTSLKKILDLKKIKSNFTAEIRNSSIREDCLRDLLCEWSWFEEKCKCVDNPCLTEFCLSQNASQCSCLWSFCEGEGLKVNGCRITYNGEEKICLCDGMSGEKDDDYDIDEFMRVEEELYDLLDAIDHDEVKELIRVIKQSVTHDLVDIDEALQPSTKELYQYGVTFDSLVASCTFEGTRCHRENFTVLYDPLYGKCYMFNFVGNGEIGSEKPIEIQTYGSMSGLQLLLRVTDDNALDLLRREIGARIVIHDPHILPFVTEYGVNIRPKDMTAIELSYSKVERLTKPWGNCIDNYRMANDEPYTVLGCEKNCVYRIMTDICNCTMRHLLRGAVLNKLKPAFALCNVSNLLEKLCSEMVMDNINSFRDLSYCDCRSPCSETVYSYTVASSKLNENYYKTAKAIRTLNLDSEGKVKYMNYTHTKSMLGVKVYFNSFLVSSQKEVPSYSWETLMANIGGNLGFFMGLTLVTFLEIAEFIWDFLRTAYRRISNNRKKDQGGRFSCDETGKRRRRNSSIREECLENLLCEWSWFEEQCTCVENPCLTEFCLAVNSSHCSCLWAFCESEDWKVEGCRIAYDGDDKTCICNGTSSADESDSFDDSEDDELKDLLAEIDNKEIKEVIRLIKQSGTHDLVDIDEALQPTTKELYQYGVTFDSLIASCTFEGARCRREDFTVLYDPIYGKCYMFNYVGSNGTDSEKPIEIQTYGSIGGLQLLLRVTDDYALDLLRREIGARIVIHDPHILPFVAEYGVNVRPKDMTAIELSYSKVERLSKPWGNCIDNYRMANDEPYTVLGCEKNCGFRVMIDVCNCTMRHLLRGAVLNKLKPAYRLCNVSDDDEKRCSESVMEDSVSWHEWPDCNCKSPCRETIYSYSVASSKLNENYYKTAKAIRTLKLDPNGNIKYVNYTHEKSMLGVKVYFNSFQVSNRKEVPSYSWETLMANIGGNLGFFMGLTLVTFLEIAEFIWDFILTACRRFSDKRKKSHGGQFTFDEIEKNRKERNV</sequence>
<evidence type="ECO:0000313" key="15">
    <source>
        <dbReference type="Proteomes" id="UP000807504"/>
    </source>
</evidence>
<reference evidence="14" key="1">
    <citation type="journal article" date="2020" name="bioRxiv">
        <title>Chromosome-level reference genome of the European wasp spider Argiope bruennichi: a resource for studies on range expansion and evolutionary adaptation.</title>
        <authorList>
            <person name="Sheffer M.M."/>
            <person name="Hoppe A."/>
            <person name="Krehenwinkel H."/>
            <person name="Uhl G."/>
            <person name="Kuss A.W."/>
            <person name="Jensen L."/>
            <person name="Jensen C."/>
            <person name="Gillespie R.G."/>
            <person name="Hoff K.J."/>
            <person name="Prost S."/>
        </authorList>
    </citation>
    <scope>NUCLEOTIDE SEQUENCE</scope>
</reference>
<dbReference type="PANTHER" id="PTHR11690">
    <property type="entry name" value="AMILORIDE-SENSITIVE SODIUM CHANNEL-RELATED"/>
    <property type="match status" value="1"/>
</dbReference>
<keyword evidence="8 12" id="KW-0406">Ion transport</keyword>
<keyword evidence="10 12" id="KW-0739">Sodium transport</keyword>
<evidence type="ECO:0000256" key="5">
    <source>
        <dbReference type="ARBA" id="ARBA00022692"/>
    </source>
</evidence>
<accession>A0A8T0EZC7</accession>
<keyword evidence="5 12" id="KW-0812">Transmembrane</keyword>
<dbReference type="GO" id="GO:0015280">
    <property type="term" value="F:ligand-gated sodium channel activity"/>
    <property type="evidence" value="ECO:0007669"/>
    <property type="project" value="TreeGrafter"/>
</dbReference>
<name>A0A8T0EZC7_ARGBR</name>
<evidence type="ECO:0000256" key="1">
    <source>
        <dbReference type="ARBA" id="ARBA00004141"/>
    </source>
</evidence>
<protein>
    <submittedName>
        <fullName evidence="14">Degenerin unc-8 like protein</fullName>
    </submittedName>
</protein>
<proteinExistence type="inferred from homology"/>
<dbReference type="EMBL" id="JABXBU010001863">
    <property type="protein sequence ID" value="KAF8782099.1"/>
    <property type="molecule type" value="Genomic_DNA"/>
</dbReference>
<evidence type="ECO:0000256" key="12">
    <source>
        <dbReference type="RuleBase" id="RU000679"/>
    </source>
</evidence>
<dbReference type="Proteomes" id="UP000807504">
    <property type="component" value="Unassembled WGS sequence"/>
</dbReference>
<dbReference type="Pfam" id="PF00858">
    <property type="entry name" value="ASC"/>
    <property type="match status" value="2"/>
</dbReference>
<dbReference type="Gene3D" id="1.10.287.770">
    <property type="entry name" value="YojJ-like"/>
    <property type="match status" value="2"/>
</dbReference>